<evidence type="ECO:0000313" key="1">
    <source>
        <dbReference type="EMBL" id="GEU47955.1"/>
    </source>
</evidence>
<comment type="caution">
    <text evidence="1">The sequence shown here is derived from an EMBL/GenBank/DDBJ whole genome shotgun (WGS) entry which is preliminary data.</text>
</comment>
<proteinExistence type="predicted"/>
<protein>
    <submittedName>
        <fullName evidence="1">Uncharacterized protein</fullName>
    </submittedName>
</protein>
<dbReference type="AlphaFoldDB" id="A0A6L2KIW1"/>
<accession>A0A6L2KIW1</accession>
<sequence>MMETTMVSIFIVPKLKCFDVEIKVWLLRRRRMKDPLLLMANMIIVGTKINLTSTESLFLLVEGVCSTRSYLAKTCLGCPKLDLDNLITPNAKTATSVPIIDSTMMVVASLADGELLRSKSAAADDAAAVVEEDG</sequence>
<organism evidence="1">
    <name type="scientific">Tanacetum cinerariifolium</name>
    <name type="common">Dalmatian daisy</name>
    <name type="synonym">Chrysanthemum cinerariifolium</name>
    <dbReference type="NCBI Taxonomy" id="118510"/>
    <lineage>
        <taxon>Eukaryota</taxon>
        <taxon>Viridiplantae</taxon>
        <taxon>Streptophyta</taxon>
        <taxon>Embryophyta</taxon>
        <taxon>Tracheophyta</taxon>
        <taxon>Spermatophyta</taxon>
        <taxon>Magnoliopsida</taxon>
        <taxon>eudicotyledons</taxon>
        <taxon>Gunneridae</taxon>
        <taxon>Pentapetalae</taxon>
        <taxon>asterids</taxon>
        <taxon>campanulids</taxon>
        <taxon>Asterales</taxon>
        <taxon>Asteraceae</taxon>
        <taxon>Asteroideae</taxon>
        <taxon>Anthemideae</taxon>
        <taxon>Anthemidinae</taxon>
        <taxon>Tanacetum</taxon>
    </lineage>
</organism>
<dbReference type="EMBL" id="BKCJ010002350">
    <property type="protein sequence ID" value="GEU47955.1"/>
    <property type="molecule type" value="Genomic_DNA"/>
</dbReference>
<name>A0A6L2KIW1_TANCI</name>
<gene>
    <name evidence="1" type="ORF">Tci_019933</name>
</gene>
<reference evidence="1" key="1">
    <citation type="journal article" date="2019" name="Sci. Rep.">
        <title>Draft genome of Tanacetum cinerariifolium, the natural source of mosquito coil.</title>
        <authorList>
            <person name="Yamashiro T."/>
            <person name="Shiraishi A."/>
            <person name="Satake H."/>
            <person name="Nakayama K."/>
        </authorList>
    </citation>
    <scope>NUCLEOTIDE SEQUENCE</scope>
</reference>